<proteinExistence type="predicted"/>
<protein>
    <submittedName>
        <fullName evidence="1">Uncharacterized protein</fullName>
    </submittedName>
</protein>
<reference evidence="2" key="1">
    <citation type="submission" date="2024-07" db="EMBL/GenBank/DDBJ databases">
        <title>Two chromosome-level genome assemblies of Korean endemic species Abeliophyllum distichum and Forsythia ovata (Oleaceae).</title>
        <authorList>
            <person name="Jang H."/>
        </authorList>
    </citation>
    <scope>NUCLEOTIDE SEQUENCE [LARGE SCALE GENOMIC DNA]</scope>
</reference>
<dbReference type="AlphaFoldDB" id="A0ABD1TR69"/>
<comment type="caution">
    <text evidence="1">The sequence shown here is derived from an EMBL/GenBank/DDBJ whole genome shotgun (WGS) entry which is preliminary data.</text>
</comment>
<evidence type="ECO:0000313" key="1">
    <source>
        <dbReference type="EMBL" id="KAL2515204.1"/>
    </source>
</evidence>
<dbReference type="Proteomes" id="UP001604277">
    <property type="component" value="Unassembled WGS sequence"/>
</dbReference>
<organism evidence="1 2">
    <name type="scientific">Forsythia ovata</name>
    <dbReference type="NCBI Taxonomy" id="205694"/>
    <lineage>
        <taxon>Eukaryota</taxon>
        <taxon>Viridiplantae</taxon>
        <taxon>Streptophyta</taxon>
        <taxon>Embryophyta</taxon>
        <taxon>Tracheophyta</taxon>
        <taxon>Spermatophyta</taxon>
        <taxon>Magnoliopsida</taxon>
        <taxon>eudicotyledons</taxon>
        <taxon>Gunneridae</taxon>
        <taxon>Pentapetalae</taxon>
        <taxon>asterids</taxon>
        <taxon>lamiids</taxon>
        <taxon>Lamiales</taxon>
        <taxon>Oleaceae</taxon>
        <taxon>Forsythieae</taxon>
        <taxon>Forsythia</taxon>
    </lineage>
</organism>
<name>A0ABD1TR69_9LAMI</name>
<evidence type="ECO:0000313" key="2">
    <source>
        <dbReference type="Proteomes" id="UP001604277"/>
    </source>
</evidence>
<sequence>MKELIKLQNQSYRKLEFLKQMGWKMLGMKKDLQMADQMLECTTATIYLRCGGVSSYFSSSMVPSKSKLPKTRVPKSQELIDQMQIAVIEWIDVEDIDLRNIDVEDLGYGPWISDCCD</sequence>
<keyword evidence="2" id="KW-1185">Reference proteome</keyword>
<dbReference type="EMBL" id="JBFOLJ010000008">
    <property type="protein sequence ID" value="KAL2515204.1"/>
    <property type="molecule type" value="Genomic_DNA"/>
</dbReference>
<accession>A0ABD1TR69</accession>
<gene>
    <name evidence="1" type="ORF">Fot_29175</name>
</gene>